<dbReference type="FunFam" id="3.30.450.20:FF:000048">
    <property type="entry name" value="Methyl-accepting chemotaxis protein"/>
    <property type="match status" value="1"/>
</dbReference>
<dbReference type="CDD" id="cd11386">
    <property type="entry name" value="MCP_signal"/>
    <property type="match status" value="1"/>
</dbReference>
<dbReference type="GO" id="GO:0043200">
    <property type="term" value="P:response to amino acid"/>
    <property type="evidence" value="ECO:0007669"/>
    <property type="project" value="UniProtKB-ARBA"/>
</dbReference>
<evidence type="ECO:0000256" key="3">
    <source>
        <dbReference type="ARBA" id="ARBA00022481"/>
    </source>
</evidence>
<dbReference type="InterPro" id="IPR029151">
    <property type="entry name" value="Sensor-like_sf"/>
</dbReference>
<dbReference type="PANTHER" id="PTHR32089:SF39">
    <property type="entry name" value="METHYL-ACCEPTING CHEMOTAXIS PROTEIN HLYB"/>
    <property type="match status" value="1"/>
</dbReference>
<dbReference type="PANTHER" id="PTHR32089">
    <property type="entry name" value="METHYL-ACCEPTING CHEMOTAXIS PROTEIN MCPB"/>
    <property type="match status" value="1"/>
</dbReference>
<protein>
    <submittedName>
        <fullName evidence="15">Methyl-accepting chemotaxis protein PctA</fullName>
    </submittedName>
</protein>
<feature type="transmembrane region" description="Helical" evidence="12">
    <location>
        <begin position="25"/>
        <end position="43"/>
    </location>
</feature>
<evidence type="ECO:0000259" key="13">
    <source>
        <dbReference type="PROSITE" id="PS50111"/>
    </source>
</evidence>
<evidence type="ECO:0000256" key="12">
    <source>
        <dbReference type="SAM" id="Phobius"/>
    </source>
</evidence>
<dbReference type="Pfam" id="PF00015">
    <property type="entry name" value="MCPsignal"/>
    <property type="match status" value="1"/>
</dbReference>
<dbReference type="Pfam" id="PF00672">
    <property type="entry name" value="HAMP"/>
    <property type="match status" value="1"/>
</dbReference>
<evidence type="ECO:0000256" key="4">
    <source>
        <dbReference type="ARBA" id="ARBA00022500"/>
    </source>
</evidence>
<comment type="subcellular location">
    <subcellularLocation>
        <location evidence="1">Cell inner membrane</location>
        <topology evidence="1">Multi-pass membrane protein</topology>
    </subcellularLocation>
</comment>
<dbReference type="SUPFAM" id="SSF103190">
    <property type="entry name" value="Sensory domain-like"/>
    <property type="match status" value="1"/>
</dbReference>
<dbReference type="CDD" id="cd12912">
    <property type="entry name" value="PDC2_MCP_like"/>
    <property type="match status" value="1"/>
</dbReference>
<evidence type="ECO:0000256" key="9">
    <source>
        <dbReference type="ARBA" id="ARBA00023224"/>
    </source>
</evidence>
<evidence type="ECO:0000256" key="6">
    <source>
        <dbReference type="ARBA" id="ARBA00022692"/>
    </source>
</evidence>
<keyword evidence="9 11" id="KW-0807">Transducer</keyword>
<evidence type="ECO:0000256" key="7">
    <source>
        <dbReference type="ARBA" id="ARBA00022989"/>
    </source>
</evidence>
<dbReference type="InterPro" id="IPR004089">
    <property type="entry name" value="MCPsignal_dom"/>
</dbReference>
<evidence type="ECO:0000256" key="8">
    <source>
        <dbReference type="ARBA" id="ARBA00023136"/>
    </source>
</evidence>
<reference evidence="16" key="1">
    <citation type="submission" date="2016-07" db="EMBL/GenBank/DDBJ databases">
        <authorList>
            <person name="Florea S."/>
            <person name="Webb J.S."/>
            <person name="Jaromczyk J."/>
            <person name="Schardl C.L."/>
        </authorList>
    </citation>
    <scope>NUCLEOTIDE SEQUENCE [LARGE SCALE GENOMIC DNA]</scope>
    <source>
        <strain evidence="16">1YdBTEX2</strain>
    </source>
</reference>
<feature type="transmembrane region" description="Helical" evidence="12">
    <location>
        <begin position="291"/>
        <end position="314"/>
    </location>
</feature>
<dbReference type="SUPFAM" id="SSF58104">
    <property type="entry name" value="Methyl-accepting chemotaxis protein (MCP) signaling domain"/>
    <property type="match status" value="1"/>
</dbReference>
<evidence type="ECO:0000256" key="2">
    <source>
        <dbReference type="ARBA" id="ARBA00022475"/>
    </source>
</evidence>
<organism evidence="15 16">
    <name type="scientific">Pseudomonas veronii 1YdBTEX2</name>
    <dbReference type="NCBI Taxonomy" id="1295141"/>
    <lineage>
        <taxon>Bacteria</taxon>
        <taxon>Pseudomonadati</taxon>
        <taxon>Pseudomonadota</taxon>
        <taxon>Gammaproteobacteria</taxon>
        <taxon>Pseudomonadales</taxon>
        <taxon>Pseudomonadaceae</taxon>
        <taxon>Pseudomonas</taxon>
    </lineage>
</organism>
<dbReference type="CDD" id="cd06225">
    <property type="entry name" value="HAMP"/>
    <property type="match status" value="1"/>
</dbReference>
<dbReference type="GO" id="GO:0005886">
    <property type="term" value="C:plasma membrane"/>
    <property type="evidence" value="ECO:0007669"/>
    <property type="project" value="UniProtKB-SubCell"/>
</dbReference>
<feature type="domain" description="HAMP" evidence="14">
    <location>
        <begin position="311"/>
        <end position="365"/>
    </location>
</feature>
<keyword evidence="8 12" id="KW-0472">Membrane</keyword>
<dbReference type="GO" id="GO:0007165">
    <property type="term" value="P:signal transduction"/>
    <property type="evidence" value="ECO:0007669"/>
    <property type="project" value="UniProtKB-KW"/>
</dbReference>
<keyword evidence="5" id="KW-0997">Cell inner membrane</keyword>
<dbReference type="EMBL" id="LT599583">
    <property type="protein sequence ID" value="SBW78097.1"/>
    <property type="molecule type" value="Genomic_DNA"/>
</dbReference>
<evidence type="ECO:0000256" key="5">
    <source>
        <dbReference type="ARBA" id="ARBA00022519"/>
    </source>
</evidence>
<evidence type="ECO:0000256" key="10">
    <source>
        <dbReference type="ARBA" id="ARBA00029447"/>
    </source>
</evidence>
<evidence type="ECO:0000313" key="16">
    <source>
        <dbReference type="Proteomes" id="UP000245431"/>
    </source>
</evidence>
<evidence type="ECO:0000256" key="1">
    <source>
        <dbReference type="ARBA" id="ARBA00004429"/>
    </source>
</evidence>
<dbReference type="AlphaFoldDB" id="A0A1D3JPS1"/>
<evidence type="ECO:0000259" key="14">
    <source>
        <dbReference type="PROSITE" id="PS50885"/>
    </source>
</evidence>
<dbReference type="CDD" id="cd12913">
    <property type="entry name" value="PDC1_MCP_like"/>
    <property type="match status" value="1"/>
</dbReference>
<comment type="similarity">
    <text evidence="10">Belongs to the methyl-accepting chemotaxis (MCP) protein family.</text>
</comment>
<proteinExistence type="inferred from homology"/>
<dbReference type="SMART" id="SM00304">
    <property type="entry name" value="HAMP"/>
    <property type="match status" value="1"/>
</dbReference>
<dbReference type="GO" id="GO:0016597">
    <property type="term" value="F:amino acid binding"/>
    <property type="evidence" value="ECO:0007669"/>
    <property type="project" value="UniProtKB-ARBA"/>
</dbReference>
<keyword evidence="7 12" id="KW-1133">Transmembrane helix</keyword>
<sequence>MFHPARSPPLAKEVDEMNLKFSHKILLAASGVVVLAFALFTLYNDYLQRSAIKQNLESSIQQSGELTASSVQNWLSGRVLILENLAQNMAHQGSAADLPGLVDQPALTSNFQFTYVGQTNGVFTQRPDAKMPDGYDPRQRPWYKQAVAADKPMLTPPYMAAVGGQIVTIAMPVKKNGELLGVVGGDLSLQTLVKIINSVDFGGIGHAFLVSGDGQVIVSPDQGQVMKNLKDIYPGTSVRIEKLNQDVVLNGQDRILSFTPIAGLPGADWYIGLSIDKDKAYAPLGKFRTSALIAMLIAVVAIAVLLSLLIQVLLRPLTTMGVAMQDIAQGEGDLTRRLDVTSKDEFGEVGSAFNQFVERIHASISEVSSATRQVHDLSQRVMASSNASIVGSDEQSARTNSVAAAINELGAATQEIARNAADASQHASGASEQADDGRKVVEKTILAMSELSQKISLSCTQIETLNASTDNIGHILDVIKGISQQTNLLALNAAIEAARAGEAGRGFAVVADEVRNLAHRTQESAEEIHKMITSLQVGSREAVTTMNASQTSSEESVEVANQAGERLISVTQRIVEIDGMNQSVAAATEEQTAVVETLNVDINQINLLNQQGVANLNETLKDCDALSQQASRLKQLVDSFKI</sequence>
<dbReference type="InterPro" id="IPR033479">
    <property type="entry name" value="dCache_1"/>
</dbReference>
<dbReference type="GO" id="GO:0006935">
    <property type="term" value="P:chemotaxis"/>
    <property type="evidence" value="ECO:0007669"/>
    <property type="project" value="UniProtKB-KW"/>
</dbReference>
<keyword evidence="4" id="KW-0145">Chemotaxis</keyword>
<dbReference type="FunFam" id="1.10.287.950:FF:000001">
    <property type="entry name" value="Methyl-accepting chemotaxis sensory transducer"/>
    <property type="match status" value="1"/>
</dbReference>
<dbReference type="Gene3D" id="3.30.450.20">
    <property type="entry name" value="PAS domain"/>
    <property type="match status" value="2"/>
</dbReference>
<keyword evidence="6 12" id="KW-0812">Transmembrane</keyword>
<keyword evidence="3" id="KW-0488">Methylation</keyword>
<evidence type="ECO:0000256" key="11">
    <source>
        <dbReference type="PROSITE-ProRule" id="PRU00284"/>
    </source>
</evidence>
<dbReference type="PROSITE" id="PS50885">
    <property type="entry name" value="HAMP"/>
    <property type="match status" value="1"/>
</dbReference>
<keyword evidence="2" id="KW-1003">Cell membrane</keyword>
<name>A0A1D3JPS1_PSEVE</name>
<dbReference type="SMART" id="SM00283">
    <property type="entry name" value="MA"/>
    <property type="match status" value="1"/>
</dbReference>
<gene>
    <name evidence="15" type="primary">pctA</name>
    <name evidence="15" type="ORF">PVE_R1G0209</name>
</gene>
<dbReference type="Gene3D" id="1.10.287.950">
    <property type="entry name" value="Methyl-accepting chemotaxis protein"/>
    <property type="match status" value="1"/>
</dbReference>
<accession>A0A1D3JPS1</accession>
<dbReference type="Pfam" id="PF02743">
    <property type="entry name" value="dCache_1"/>
    <property type="match status" value="1"/>
</dbReference>
<evidence type="ECO:0000313" key="15">
    <source>
        <dbReference type="EMBL" id="SBW78097.1"/>
    </source>
</evidence>
<dbReference type="PROSITE" id="PS50111">
    <property type="entry name" value="CHEMOTAXIS_TRANSDUC_2"/>
    <property type="match status" value="1"/>
</dbReference>
<dbReference type="Proteomes" id="UP000245431">
    <property type="component" value="Chromosome PVE_r1"/>
</dbReference>
<feature type="domain" description="Methyl-accepting transducer" evidence="13">
    <location>
        <begin position="370"/>
        <end position="606"/>
    </location>
</feature>
<dbReference type="InterPro" id="IPR003660">
    <property type="entry name" value="HAMP_dom"/>
</dbReference>